<keyword evidence="5 8" id="KW-0812">Transmembrane</keyword>
<organism evidence="9 10">
    <name type="scientific">Paenibacillus soyae</name>
    <dbReference type="NCBI Taxonomy" id="2969249"/>
    <lineage>
        <taxon>Bacteria</taxon>
        <taxon>Bacillati</taxon>
        <taxon>Bacillota</taxon>
        <taxon>Bacilli</taxon>
        <taxon>Bacillales</taxon>
        <taxon>Paenibacillaceae</taxon>
        <taxon>Paenibacillus</taxon>
    </lineage>
</organism>
<evidence type="ECO:0000256" key="4">
    <source>
        <dbReference type="ARBA" id="ARBA00022544"/>
    </source>
</evidence>
<dbReference type="InterPro" id="IPR004761">
    <property type="entry name" value="Spore_GerAB"/>
</dbReference>
<dbReference type="GO" id="GO:0016020">
    <property type="term" value="C:membrane"/>
    <property type="evidence" value="ECO:0007669"/>
    <property type="project" value="UniProtKB-SubCell"/>
</dbReference>
<evidence type="ECO:0000313" key="9">
    <source>
        <dbReference type="EMBL" id="MCR2805671.1"/>
    </source>
</evidence>
<dbReference type="PANTHER" id="PTHR34975:SF2">
    <property type="entry name" value="SPORE GERMINATION PROTEIN A2"/>
    <property type="match status" value="1"/>
</dbReference>
<gene>
    <name evidence="9" type="ORF">NQZ67_17440</name>
</gene>
<evidence type="ECO:0000256" key="1">
    <source>
        <dbReference type="ARBA" id="ARBA00004141"/>
    </source>
</evidence>
<feature type="transmembrane region" description="Helical" evidence="8">
    <location>
        <begin position="341"/>
        <end position="359"/>
    </location>
</feature>
<evidence type="ECO:0000256" key="3">
    <source>
        <dbReference type="ARBA" id="ARBA00022448"/>
    </source>
</evidence>
<dbReference type="Proteomes" id="UP001141950">
    <property type="component" value="Unassembled WGS sequence"/>
</dbReference>
<evidence type="ECO:0000256" key="7">
    <source>
        <dbReference type="ARBA" id="ARBA00023136"/>
    </source>
</evidence>
<feature type="transmembrane region" description="Helical" evidence="8">
    <location>
        <begin position="9"/>
        <end position="29"/>
    </location>
</feature>
<feature type="transmembrane region" description="Helical" evidence="8">
    <location>
        <begin position="114"/>
        <end position="135"/>
    </location>
</feature>
<comment type="similarity">
    <text evidence="2">Belongs to the amino acid-polyamine-organocation (APC) superfamily. Spore germination protein (SGP) (TC 2.A.3.9) family.</text>
</comment>
<evidence type="ECO:0000256" key="8">
    <source>
        <dbReference type="SAM" id="Phobius"/>
    </source>
</evidence>
<dbReference type="NCBIfam" id="TIGR00912">
    <property type="entry name" value="2A0309"/>
    <property type="match status" value="1"/>
</dbReference>
<evidence type="ECO:0000256" key="2">
    <source>
        <dbReference type="ARBA" id="ARBA00007998"/>
    </source>
</evidence>
<dbReference type="Pfam" id="PF03845">
    <property type="entry name" value="Spore_permease"/>
    <property type="match status" value="1"/>
</dbReference>
<dbReference type="GO" id="GO:0009847">
    <property type="term" value="P:spore germination"/>
    <property type="evidence" value="ECO:0007669"/>
    <property type="project" value="InterPro"/>
</dbReference>
<keyword evidence="3" id="KW-0813">Transport</keyword>
<evidence type="ECO:0000256" key="6">
    <source>
        <dbReference type="ARBA" id="ARBA00022989"/>
    </source>
</evidence>
<keyword evidence="6 8" id="KW-1133">Transmembrane helix</keyword>
<sequence length="372" mass="41385">MMKATEKITALQATALLMLAIMPTGLLYLPAIVTKIAAQDAWISVLVSLLLGLGLAFYIGYLTLQNPGMSFIRWIESRLGRIAALIIGLFLTKYYVSVSAVALQEFSTFIADEILQRTPVFIIVSIVMIVVLYAVYHGLETIARVTLIVFFLNVVLTFIGLLLLGKDLHFAYLLPVGEKPVPVILKGSISPFIWLTEVAVLLIIGPFLNKKQYLMRTSVTGVLLAGTWNVLLVMLAILIFGPKLVQLVAYPSFAVVSLVEIGNFLERLEIVFISLWITTMYVKIALFMFAASHCLNDLFRIENKLPIQLGLGLFTLMTALYSWDNTADFSEFMRLAGPPHLFLANIAIPLLLGIALWFMKRTAHRRGEQNDG</sequence>
<accession>A0A9X2S9Z1</accession>
<feature type="transmembrane region" description="Helical" evidence="8">
    <location>
        <begin position="303"/>
        <end position="321"/>
    </location>
</feature>
<feature type="transmembrane region" description="Helical" evidence="8">
    <location>
        <begin position="270"/>
        <end position="291"/>
    </location>
</feature>
<feature type="transmembrane region" description="Helical" evidence="8">
    <location>
        <begin position="184"/>
        <end position="208"/>
    </location>
</feature>
<evidence type="ECO:0000313" key="10">
    <source>
        <dbReference type="Proteomes" id="UP001141950"/>
    </source>
</evidence>
<keyword evidence="10" id="KW-1185">Reference proteome</keyword>
<keyword evidence="7 8" id="KW-0472">Membrane</keyword>
<feature type="transmembrane region" description="Helical" evidence="8">
    <location>
        <begin position="41"/>
        <end position="61"/>
    </location>
</feature>
<dbReference type="AlphaFoldDB" id="A0A9X2S9Z1"/>
<evidence type="ECO:0000256" key="5">
    <source>
        <dbReference type="ARBA" id="ARBA00022692"/>
    </source>
</evidence>
<proteinExistence type="inferred from homology"/>
<feature type="transmembrane region" description="Helical" evidence="8">
    <location>
        <begin position="220"/>
        <end position="241"/>
    </location>
</feature>
<dbReference type="PANTHER" id="PTHR34975">
    <property type="entry name" value="SPORE GERMINATION PROTEIN A2"/>
    <property type="match status" value="1"/>
</dbReference>
<feature type="transmembrane region" description="Helical" evidence="8">
    <location>
        <begin position="82"/>
        <end position="102"/>
    </location>
</feature>
<reference evidence="9" key="1">
    <citation type="submission" date="2022-08" db="EMBL/GenBank/DDBJ databases">
        <title>The genomic sequence of strain Paenibacillus sp. SCIV0701.</title>
        <authorList>
            <person name="Zhao H."/>
        </authorList>
    </citation>
    <scope>NUCLEOTIDE SEQUENCE</scope>
    <source>
        <strain evidence="9">SCIV0701</strain>
    </source>
</reference>
<protein>
    <submittedName>
        <fullName evidence="9">Spore germination protein</fullName>
    </submittedName>
</protein>
<dbReference type="RefSeq" id="WP_257448387.1">
    <property type="nucleotide sequence ID" value="NZ_JANIPJ010000012.1"/>
</dbReference>
<name>A0A9X2S9Z1_9BACL</name>
<keyword evidence="4" id="KW-0309">Germination</keyword>
<comment type="subcellular location">
    <subcellularLocation>
        <location evidence="1">Membrane</location>
        <topology evidence="1">Multi-pass membrane protein</topology>
    </subcellularLocation>
</comment>
<dbReference type="EMBL" id="JANIPJ010000012">
    <property type="protein sequence ID" value="MCR2805671.1"/>
    <property type="molecule type" value="Genomic_DNA"/>
</dbReference>
<feature type="transmembrane region" description="Helical" evidence="8">
    <location>
        <begin position="142"/>
        <end position="164"/>
    </location>
</feature>
<comment type="caution">
    <text evidence="9">The sequence shown here is derived from an EMBL/GenBank/DDBJ whole genome shotgun (WGS) entry which is preliminary data.</text>
</comment>